<dbReference type="CDD" id="cd24142">
    <property type="entry name" value="ACL4-like"/>
    <property type="match status" value="1"/>
</dbReference>
<dbReference type="PROSITE" id="PS50005">
    <property type="entry name" value="TPR"/>
    <property type="match status" value="1"/>
</dbReference>
<dbReference type="SMART" id="SM00028">
    <property type="entry name" value="TPR"/>
    <property type="match status" value="3"/>
</dbReference>
<feature type="compositionally biased region" description="Acidic residues" evidence="2">
    <location>
        <begin position="363"/>
        <end position="400"/>
    </location>
</feature>
<comment type="caution">
    <text evidence="3">The sequence shown here is derived from an EMBL/GenBank/DDBJ whole genome shotgun (WGS) entry which is preliminary data.</text>
</comment>
<dbReference type="Pfam" id="PF13432">
    <property type="entry name" value="TPR_16"/>
    <property type="match status" value="1"/>
</dbReference>
<sequence length="400" mass="44252">MGKPRPQKKKSSKSRTKSILGPGGSISKPKMSQDPSTLLDQATILLQTGRVDEALPTAQQALDLATENASVQLQAVNLLGEINVELGEIETAREYFLRAIEQDPNGSIPESEGGGAEKFMWLAQLSEQGGADSVQWFEKGVSSLRQTLQSLEGKTGTEEVALAEEKKIKLSNALCAVAEIYMTDLSWEEDAEARCEALITEALTFTPDAPEVLQTFASIRISQLRTEEAQEALKRSISLWKDLAPEDPKVPDFAVRISLARLLMEVTLEFEALEVLERLILEDDQSVEAWYLGGWCLYLLAEKQQAPKDIAEDEAAESPRHASLIASREWLKQSLKLYDLLEYEDEPLKAHAQELIQGMLAEIGEDVDSEAEGEGEGEGEEWDEEIEADSDDEDHEMADS</sequence>
<evidence type="ECO:0000256" key="2">
    <source>
        <dbReference type="SAM" id="MobiDB-lite"/>
    </source>
</evidence>
<dbReference type="EMBL" id="JAPVEA010000005">
    <property type="protein sequence ID" value="KAJ5454342.1"/>
    <property type="molecule type" value="Genomic_DNA"/>
</dbReference>
<feature type="compositionally biased region" description="Basic residues" evidence="2">
    <location>
        <begin position="1"/>
        <end position="16"/>
    </location>
</feature>
<dbReference type="InterPro" id="IPR019734">
    <property type="entry name" value="TPR_rpt"/>
</dbReference>
<accession>A0AAD6CAF1</accession>
<organism evidence="3 4">
    <name type="scientific">Penicillium daleae</name>
    <dbReference type="NCBI Taxonomy" id="63821"/>
    <lineage>
        <taxon>Eukaryota</taxon>
        <taxon>Fungi</taxon>
        <taxon>Dikarya</taxon>
        <taxon>Ascomycota</taxon>
        <taxon>Pezizomycotina</taxon>
        <taxon>Eurotiomycetes</taxon>
        <taxon>Eurotiomycetidae</taxon>
        <taxon>Eurotiales</taxon>
        <taxon>Aspergillaceae</taxon>
        <taxon>Penicillium</taxon>
    </lineage>
</organism>
<dbReference type="InterPro" id="IPR011990">
    <property type="entry name" value="TPR-like_helical_dom_sf"/>
</dbReference>
<feature type="repeat" description="TPR" evidence="1">
    <location>
        <begin position="73"/>
        <end position="106"/>
    </location>
</feature>
<dbReference type="Gene3D" id="1.25.40.10">
    <property type="entry name" value="Tetratricopeptide repeat domain"/>
    <property type="match status" value="2"/>
</dbReference>
<dbReference type="Proteomes" id="UP001213681">
    <property type="component" value="Unassembled WGS sequence"/>
</dbReference>
<keyword evidence="1" id="KW-0802">TPR repeat</keyword>
<dbReference type="GeneID" id="81598923"/>
<reference evidence="3" key="1">
    <citation type="submission" date="2022-12" db="EMBL/GenBank/DDBJ databases">
        <authorList>
            <person name="Petersen C."/>
        </authorList>
    </citation>
    <scope>NUCLEOTIDE SEQUENCE</scope>
    <source>
        <strain evidence="3">IBT 16125</strain>
    </source>
</reference>
<gene>
    <name evidence="3" type="ORF">N7458_005298</name>
</gene>
<keyword evidence="4" id="KW-1185">Reference proteome</keyword>
<proteinExistence type="predicted"/>
<feature type="region of interest" description="Disordered" evidence="2">
    <location>
        <begin position="362"/>
        <end position="400"/>
    </location>
</feature>
<feature type="region of interest" description="Disordered" evidence="2">
    <location>
        <begin position="1"/>
        <end position="34"/>
    </location>
</feature>
<dbReference type="SUPFAM" id="SSF48452">
    <property type="entry name" value="TPR-like"/>
    <property type="match status" value="1"/>
</dbReference>
<reference evidence="3" key="2">
    <citation type="journal article" date="2023" name="IMA Fungus">
        <title>Comparative genomic study of the Penicillium genus elucidates a diverse pangenome and 15 lateral gene transfer events.</title>
        <authorList>
            <person name="Petersen C."/>
            <person name="Sorensen T."/>
            <person name="Nielsen M.R."/>
            <person name="Sondergaard T.E."/>
            <person name="Sorensen J.L."/>
            <person name="Fitzpatrick D.A."/>
            <person name="Frisvad J.C."/>
            <person name="Nielsen K.L."/>
        </authorList>
    </citation>
    <scope>NUCLEOTIDE SEQUENCE</scope>
    <source>
        <strain evidence="3">IBT 16125</strain>
    </source>
</reference>
<evidence type="ECO:0000313" key="4">
    <source>
        <dbReference type="Proteomes" id="UP001213681"/>
    </source>
</evidence>
<evidence type="ECO:0000256" key="1">
    <source>
        <dbReference type="PROSITE-ProRule" id="PRU00339"/>
    </source>
</evidence>
<dbReference type="RefSeq" id="XP_056767298.1">
    <property type="nucleotide sequence ID" value="XM_056908680.1"/>
</dbReference>
<name>A0AAD6CAF1_9EURO</name>
<dbReference type="AlphaFoldDB" id="A0AAD6CAF1"/>
<evidence type="ECO:0000313" key="3">
    <source>
        <dbReference type="EMBL" id="KAJ5454342.1"/>
    </source>
</evidence>
<protein>
    <submittedName>
        <fullName evidence="3">Assembly chaperone of rpl4</fullName>
    </submittedName>
</protein>